<keyword evidence="1" id="KW-0597">Phosphoprotein</keyword>
<dbReference type="InterPro" id="IPR052048">
    <property type="entry name" value="ST_Response_Regulator"/>
</dbReference>
<dbReference type="PANTHER" id="PTHR43228:SF1">
    <property type="entry name" value="TWO-COMPONENT RESPONSE REGULATOR ARR22"/>
    <property type="match status" value="1"/>
</dbReference>
<dbReference type="Pfam" id="PF00072">
    <property type="entry name" value="Response_reg"/>
    <property type="match status" value="1"/>
</dbReference>
<dbReference type="PANTHER" id="PTHR43228">
    <property type="entry name" value="TWO-COMPONENT RESPONSE REGULATOR"/>
    <property type="match status" value="1"/>
</dbReference>
<evidence type="ECO:0000256" key="1">
    <source>
        <dbReference type="PROSITE-ProRule" id="PRU00169"/>
    </source>
</evidence>
<dbReference type="InterPro" id="IPR011990">
    <property type="entry name" value="TPR-like_helical_dom_sf"/>
</dbReference>
<dbReference type="Pfam" id="PF13181">
    <property type="entry name" value="TPR_8"/>
    <property type="match status" value="1"/>
</dbReference>
<name>A0A934JKC5_9GAMM</name>
<dbReference type="SUPFAM" id="SSF48452">
    <property type="entry name" value="TPR-like"/>
    <property type="match status" value="1"/>
</dbReference>
<dbReference type="Gene3D" id="3.40.50.2300">
    <property type="match status" value="1"/>
</dbReference>
<comment type="caution">
    <text evidence="3">The sequence shown here is derived from an EMBL/GenBank/DDBJ whole genome shotgun (WGS) entry which is preliminary data.</text>
</comment>
<evidence type="ECO:0000313" key="3">
    <source>
        <dbReference type="EMBL" id="MBJ7537406.1"/>
    </source>
</evidence>
<organism evidence="3 4">
    <name type="scientific">Marinomonas transparens</name>
    <dbReference type="NCBI Taxonomy" id="2795388"/>
    <lineage>
        <taxon>Bacteria</taxon>
        <taxon>Pseudomonadati</taxon>
        <taxon>Pseudomonadota</taxon>
        <taxon>Gammaproteobacteria</taxon>
        <taxon>Oceanospirillales</taxon>
        <taxon>Oceanospirillaceae</taxon>
        <taxon>Marinomonas</taxon>
    </lineage>
</organism>
<dbReference type="InterPro" id="IPR001789">
    <property type="entry name" value="Sig_transdc_resp-reg_receiver"/>
</dbReference>
<gene>
    <name evidence="3" type="ORF">I8J31_06885</name>
</gene>
<dbReference type="InterPro" id="IPR011006">
    <property type="entry name" value="CheY-like_superfamily"/>
</dbReference>
<protein>
    <submittedName>
        <fullName evidence="3">Response regulator</fullName>
    </submittedName>
</protein>
<evidence type="ECO:0000313" key="4">
    <source>
        <dbReference type="Proteomes" id="UP000628710"/>
    </source>
</evidence>
<evidence type="ECO:0000259" key="2">
    <source>
        <dbReference type="PROSITE" id="PS50110"/>
    </source>
</evidence>
<keyword evidence="4" id="KW-1185">Reference proteome</keyword>
<dbReference type="SUPFAM" id="SSF52172">
    <property type="entry name" value="CheY-like"/>
    <property type="match status" value="1"/>
</dbReference>
<proteinExistence type="predicted"/>
<dbReference type="GO" id="GO:0000160">
    <property type="term" value="P:phosphorelay signal transduction system"/>
    <property type="evidence" value="ECO:0007669"/>
    <property type="project" value="InterPro"/>
</dbReference>
<dbReference type="Gene3D" id="1.25.40.10">
    <property type="entry name" value="Tetratricopeptide repeat domain"/>
    <property type="match status" value="1"/>
</dbReference>
<sequence length="412" mass="47209">MDEKSDAQHTTNSSEKRVLIIDDLGEMRLMLKSLMMSKGYTNIDVESSGQNAIKLILAKHYDIVLSDYNLGGSIDGQQILETTCKTYALDHSTIFIMITADTDYQSVVSVLEYQPDSYLVKPFTPAAFFRRLDRVEKQKKVFNEVNISRKKQNFVAMEKQATDIMTKFPHYASLCLKIIGESLFSRHQYEEAKEHYELAIQKNENLAWAYFGIAECELKLRNPELAIVNLEKTIELSRHFLSAYDVLADAQEKLKNPKAAQEAIMAALGVSPRSIDRTQRLGQISLKIKEWNVAEQAYAKIIRLTKGTYQEKVDYYYDHLKCLAGMMEHGEQSSKIAEKFKRSLIRLRNLGKENPVVISNSFRVEVQQYLSRELIGEAIKSWKHWRHLIDIGQASPITEAQEATLKKRLGVV</sequence>
<dbReference type="SMART" id="SM00448">
    <property type="entry name" value="REC"/>
    <property type="match status" value="1"/>
</dbReference>
<reference evidence="3" key="1">
    <citation type="submission" date="2020-12" db="EMBL/GenBank/DDBJ databases">
        <title>Marinomonas arctica sp. nov., a psychrotolerant bacterium isolated from the Arctic.</title>
        <authorList>
            <person name="Zhang Y."/>
        </authorList>
    </citation>
    <scope>NUCLEOTIDE SEQUENCE</scope>
    <source>
        <strain evidence="3">C1424</strain>
    </source>
</reference>
<dbReference type="InterPro" id="IPR019734">
    <property type="entry name" value="TPR_rpt"/>
</dbReference>
<dbReference type="AlphaFoldDB" id="A0A934JKC5"/>
<feature type="modified residue" description="4-aspartylphosphate" evidence="1">
    <location>
        <position position="67"/>
    </location>
</feature>
<dbReference type="SMART" id="SM00028">
    <property type="entry name" value="TPR"/>
    <property type="match status" value="3"/>
</dbReference>
<feature type="domain" description="Response regulatory" evidence="2">
    <location>
        <begin position="17"/>
        <end position="136"/>
    </location>
</feature>
<dbReference type="EMBL" id="JAEMNX010000005">
    <property type="protein sequence ID" value="MBJ7537406.1"/>
    <property type="molecule type" value="Genomic_DNA"/>
</dbReference>
<dbReference type="PROSITE" id="PS50110">
    <property type="entry name" value="RESPONSE_REGULATORY"/>
    <property type="match status" value="1"/>
</dbReference>
<accession>A0A934JKC5</accession>
<dbReference type="Proteomes" id="UP000628710">
    <property type="component" value="Unassembled WGS sequence"/>
</dbReference>